<sequence length="93" mass="9820">MAQQPGHSRSSFNGRLEPRSEGRVQPSEITTATAQVAVEHKEAKRQVSVLISSVGWNSIDLLNHGGFVGALGLQGVACEGSKDEDAAASLLDY</sequence>
<organism evidence="2 3">
    <name type="scientific">Miscanthus lutarioriparius</name>
    <dbReference type="NCBI Taxonomy" id="422564"/>
    <lineage>
        <taxon>Eukaryota</taxon>
        <taxon>Viridiplantae</taxon>
        <taxon>Streptophyta</taxon>
        <taxon>Embryophyta</taxon>
        <taxon>Tracheophyta</taxon>
        <taxon>Spermatophyta</taxon>
        <taxon>Magnoliopsida</taxon>
        <taxon>Liliopsida</taxon>
        <taxon>Poales</taxon>
        <taxon>Poaceae</taxon>
        <taxon>PACMAD clade</taxon>
        <taxon>Panicoideae</taxon>
        <taxon>Andropogonodae</taxon>
        <taxon>Andropogoneae</taxon>
        <taxon>Saccharinae</taxon>
        <taxon>Miscanthus</taxon>
    </lineage>
</organism>
<evidence type="ECO:0000256" key="1">
    <source>
        <dbReference type="SAM" id="MobiDB-lite"/>
    </source>
</evidence>
<dbReference type="AlphaFoldDB" id="A0A811NFZ1"/>
<dbReference type="EMBL" id="CAJGYO010000003">
    <property type="protein sequence ID" value="CAD6221161.1"/>
    <property type="molecule type" value="Genomic_DNA"/>
</dbReference>
<protein>
    <submittedName>
        <fullName evidence="2">Uncharacterized protein</fullName>
    </submittedName>
</protein>
<feature type="region of interest" description="Disordered" evidence="1">
    <location>
        <begin position="1"/>
        <end position="29"/>
    </location>
</feature>
<proteinExistence type="predicted"/>
<gene>
    <name evidence="2" type="ORF">NCGR_LOCUS14553</name>
</gene>
<keyword evidence="3" id="KW-1185">Reference proteome</keyword>
<evidence type="ECO:0000313" key="2">
    <source>
        <dbReference type="EMBL" id="CAD6221161.1"/>
    </source>
</evidence>
<dbReference type="Proteomes" id="UP000604825">
    <property type="component" value="Unassembled WGS sequence"/>
</dbReference>
<reference evidence="2" key="1">
    <citation type="submission" date="2020-10" db="EMBL/GenBank/DDBJ databases">
        <authorList>
            <person name="Han B."/>
            <person name="Lu T."/>
            <person name="Zhao Q."/>
            <person name="Huang X."/>
            <person name="Zhao Y."/>
        </authorList>
    </citation>
    <scope>NUCLEOTIDE SEQUENCE</scope>
</reference>
<accession>A0A811NFZ1</accession>
<feature type="compositionally biased region" description="Polar residues" evidence="1">
    <location>
        <begin position="1"/>
        <end position="13"/>
    </location>
</feature>
<comment type="caution">
    <text evidence="2">The sequence shown here is derived from an EMBL/GenBank/DDBJ whole genome shotgun (WGS) entry which is preliminary data.</text>
</comment>
<evidence type="ECO:0000313" key="3">
    <source>
        <dbReference type="Proteomes" id="UP000604825"/>
    </source>
</evidence>
<name>A0A811NFZ1_9POAL</name>